<evidence type="ECO:0000313" key="1">
    <source>
        <dbReference type="EMBL" id="JAH54229.1"/>
    </source>
</evidence>
<protein>
    <submittedName>
        <fullName evidence="1">Uncharacterized protein</fullName>
    </submittedName>
</protein>
<accession>A0A0E9TKQ0</accession>
<organism evidence="1">
    <name type="scientific">Anguilla anguilla</name>
    <name type="common">European freshwater eel</name>
    <name type="synonym">Muraena anguilla</name>
    <dbReference type="NCBI Taxonomy" id="7936"/>
    <lineage>
        <taxon>Eukaryota</taxon>
        <taxon>Metazoa</taxon>
        <taxon>Chordata</taxon>
        <taxon>Craniata</taxon>
        <taxon>Vertebrata</taxon>
        <taxon>Euteleostomi</taxon>
        <taxon>Actinopterygii</taxon>
        <taxon>Neopterygii</taxon>
        <taxon>Teleostei</taxon>
        <taxon>Anguilliformes</taxon>
        <taxon>Anguillidae</taxon>
        <taxon>Anguilla</taxon>
    </lineage>
</organism>
<reference evidence="1" key="1">
    <citation type="submission" date="2014-11" db="EMBL/GenBank/DDBJ databases">
        <authorList>
            <person name="Amaro Gonzalez C."/>
        </authorList>
    </citation>
    <scope>NUCLEOTIDE SEQUENCE</scope>
</reference>
<proteinExistence type="predicted"/>
<dbReference type="AlphaFoldDB" id="A0A0E9TKQ0"/>
<dbReference type="EMBL" id="GBXM01054348">
    <property type="protein sequence ID" value="JAH54229.1"/>
    <property type="molecule type" value="Transcribed_RNA"/>
</dbReference>
<dbReference type="EMBL" id="GBXM01060810">
    <property type="protein sequence ID" value="JAH47767.1"/>
    <property type="molecule type" value="Transcribed_RNA"/>
</dbReference>
<reference evidence="1" key="2">
    <citation type="journal article" date="2015" name="Fish Shellfish Immunol.">
        <title>Early steps in the European eel (Anguilla anguilla)-Vibrio vulnificus interaction in the gills: Role of the RtxA13 toxin.</title>
        <authorList>
            <person name="Callol A."/>
            <person name="Pajuelo D."/>
            <person name="Ebbesson L."/>
            <person name="Teles M."/>
            <person name="MacKenzie S."/>
            <person name="Amaro C."/>
        </authorList>
    </citation>
    <scope>NUCLEOTIDE SEQUENCE</scope>
</reference>
<sequence length="32" mass="3949">MVLFNCKTSYRYRYSSKGCQWVEKLKKEMCTH</sequence>
<name>A0A0E9TKQ0_ANGAN</name>